<dbReference type="Proteomes" id="UP001165205">
    <property type="component" value="Unassembled WGS sequence"/>
</dbReference>
<gene>
    <name evidence="1" type="ORF">Aory04_000020900</name>
</gene>
<dbReference type="AlphaFoldDB" id="A0AAN4Y7Y6"/>
<organism evidence="1 2">
    <name type="scientific">Aspergillus oryzae</name>
    <name type="common">Yellow koji mold</name>
    <dbReference type="NCBI Taxonomy" id="5062"/>
    <lineage>
        <taxon>Eukaryota</taxon>
        <taxon>Fungi</taxon>
        <taxon>Dikarya</taxon>
        <taxon>Ascomycota</taxon>
        <taxon>Pezizomycotina</taxon>
        <taxon>Eurotiomycetes</taxon>
        <taxon>Eurotiomycetidae</taxon>
        <taxon>Eurotiales</taxon>
        <taxon>Aspergillaceae</taxon>
        <taxon>Aspergillus</taxon>
        <taxon>Aspergillus subgen. Circumdati</taxon>
    </lineage>
</organism>
<reference evidence="1" key="1">
    <citation type="submission" date="2023-04" db="EMBL/GenBank/DDBJ databases">
        <title>Aspergillus oryzae NBRC 4228.</title>
        <authorList>
            <person name="Ichikawa N."/>
            <person name="Sato H."/>
            <person name="Tonouchi N."/>
        </authorList>
    </citation>
    <scope>NUCLEOTIDE SEQUENCE</scope>
    <source>
        <strain evidence="1">NBRC 4228</strain>
    </source>
</reference>
<evidence type="ECO:0000313" key="1">
    <source>
        <dbReference type="EMBL" id="GMG22593.1"/>
    </source>
</evidence>
<comment type="caution">
    <text evidence="1">The sequence shown here is derived from an EMBL/GenBank/DDBJ whole genome shotgun (WGS) entry which is preliminary data.</text>
</comment>
<name>A0AAN4Y7Y6_ASPOZ</name>
<accession>A0AAN4Y7Y6</accession>
<sequence>MGIHHLCPRHDTPGTDLVVSVTSEESLAVSAPGQADTLGLAALLALLDVLGLELINLALLLEVEDGDAAGGGSAEPVAVGGEDESVDLIASVERVEVLGLVEIPEHGGTVLATGGAEGSIGGDGDGVDVAGVTDVVGLEAAGGELPNLVTQFRLAVNTLFHVQMQRYSIDVLVVHQGKLSDAYLDELVPTSGDDDRVLGVGAEADAGDPVGVALVGDGELAVTEGVPELDAAVTRSGDNLAVVGGEGDGEDVVGVANEGTGGLAGSELPEAERLVPGGRQSVGTVGGDHLLNSQNPHVSRTSFRTKSPAISTVFGRVRYAYTVRDDVRVTLEAALGVTVGLLVAGKVPDDQGLVATAREQHVGARVGKRIKSETILSRINQPMPFLEFLHH</sequence>
<evidence type="ECO:0000313" key="2">
    <source>
        <dbReference type="Proteomes" id="UP001165205"/>
    </source>
</evidence>
<protein>
    <submittedName>
        <fullName evidence="1">Unnamed protein product</fullName>
    </submittedName>
</protein>
<proteinExistence type="predicted"/>
<dbReference type="EMBL" id="BSYA01000001">
    <property type="protein sequence ID" value="GMG22593.1"/>
    <property type="molecule type" value="Genomic_DNA"/>
</dbReference>